<dbReference type="SUPFAM" id="SSF52540">
    <property type="entry name" value="P-loop containing nucleoside triphosphate hydrolases"/>
    <property type="match status" value="1"/>
</dbReference>
<accession>A0A1N6DS73</accession>
<name>A0A1N6DS73_9GAMM</name>
<dbReference type="Proteomes" id="UP000185024">
    <property type="component" value="Unassembled WGS sequence"/>
</dbReference>
<dbReference type="GeneID" id="97276885"/>
<evidence type="ECO:0000313" key="1">
    <source>
        <dbReference type="EMBL" id="SIN62810.1"/>
    </source>
</evidence>
<dbReference type="InterPro" id="IPR027417">
    <property type="entry name" value="P-loop_NTPase"/>
</dbReference>
<proteinExistence type="predicted"/>
<protein>
    <recommendedName>
        <fullName evidence="3">DNA2/NAM7 helicase-like C-terminal domain-containing protein</fullName>
    </recommendedName>
</protein>
<dbReference type="RefSeq" id="WP_074210734.1">
    <property type="nucleotide sequence ID" value="NZ_BJOI01000023.1"/>
</dbReference>
<evidence type="ECO:0008006" key="3">
    <source>
        <dbReference type="Google" id="ProtNLM"/>
    </source>
</evidence>
<reference evidence="1 2" key="1">
    <citation type="submission" date="2016-11" db="EMBL/GenBank/DDBJ databases">
        <authorList>
            <person name="Jaros S."/>
            <person name="Januszkiewicz K."/>
            <person name="Wedrychowicz H."/>
        </authorList>
    </citation>
    <scope>NUCLEOTIDE SEQUENCE [LARGE SCALE GENOMIC DNA]</scope>
    <source>
        <strain evidence="1 2">ACAM 239</strain>
    </source>
</reference>
<sequence length="108" mass="11899">MEKPQDQWPQLQKAISELEQDGFQPEDILLLTPFKVANSQVLQALMEHSPQYSERMCNVASVKGLEAPVVVLVDMGASAWAANPKVEYVGASRARVKVVVFTTAQSVK</sequence>
<dbReference type="AlphaFoldDB" id="A0A1N6DS73"/>
<evidence type="ECO:0000313" key="2">
    <source>
        <dbReference type="Proteomes" id="UP000185024"/>
    </source>
</evidence>
<organism evidence="1 2">
    <name type="scientific">Vreelandella aquamarina</name>
    <dbReference type="NCBI Taxonomy" id="77097"/>
    <lineage>
        <taxon>Bacteria</taxon>
        <taxon>Pseudomonadati</taxon>
        <taxon>Pseudomonadota</taxon>
        <taxon>Gammaproteobacteria</taxon>
        <taxon>Oceanospirillales</taxon>
        <taxon>Halomonadaceae</taxon>
        <taxon>Vreelandella</taxon>
    </lineage>
</organism>
<gene>
    <name evidence="1" type="ORF">SAMN05878438_1018</name>
</gene>
<dbReference type="Gene3D" id="3.40.50.300">
    <property type="entry name" value="P-loop containing nucleotide triphosphate hydrolases"/>
    <property type="match status" value="1"/>
</dbReference>
<dbReference type="EMBL" id="FSQX01000001">
    <property type="protein sequence ID" value="SIN62810.1"/>
    <property type="molecule type" value="Genomic_DNA"/>
</dbReference>